<dbReference type="Pfam" id="PF02894">
    <property type="entry name" value="GFO_IDH_MocA_C"/>
    <property type="match status" value="1"/>
</dbReference>
<evidence type="ECO:0000259" key="4">
    <source>
        <dbReference type="Pfam" id="PF02894"/>
    </source>
</evidence>
<dbReference type="InterPro" id="IPR036291">
    <property type="entry name" value="NAD(P)-bd_dom_sf"/>
</dbReference>
<dbReference type="Gene3D" id="3.30.360.10">
    <property type="entry name" value="Dihydrodipicolinate Reductase, domain 2"/>
    <property type="match status" value="1"/>
</dbReference>
<keyword evidence="5" id="KW-0560">Oxidoreductase</keyword>
<reference evidence="5 6" key="1">
    <citation type="submission" date="2019-02" db="EMBL/GenBank/DDBJ databases">
        <authorList>
            <person name="Khodamoradi S."/>
            <person name="Hahnke R.L."/>
            <person name="Kaempfer P."/>
            <person name="Schumann P."/>
            <person name="Rohde M."/>
            <person name="Steinert M."/>
            <person name="Luzhetskyy A."/>
            <person name="Wink J."/>
            <person name="Ruckert C."/>
        </authorList>
    </citation>
    <scope>NUCLEOTIDE SEQUENCE [LARGE SCALE GENOMIC DNA]</scope>
    <source>
        <strain evidence="5 6">M2</strain>
    </source>
</reference>
<dbReference type="Proteomes" id="UP000292235">
    <property type="component" value="Chromosome"/>
</dbReference>
<evidence type="ECO:0000259" key="3">
    <source>
        <dbReference type="Pfam" id="PF01408"/>
    </source>
</evidence>
<dbReference type="SUPFAM" id="SSF55347">
    <property type="entry name" value="Glyceraldehyde-3-phosphate dehydrogenase-like, C-terminal domain"/>
    <property type="match status" value="1"/>
</dbReference>
<dbReference type="InterPro" id="IPR004104">
    <property type="entry name" value="Gfo/Idh/MocA-like_OxRdtase_C"/>
</dbReference>
<dbReference type="Gene3D" id="3.40.50.720">
    <property type="entry name" value="NAD(P)-binding Rossmann-like Domain"/>
    <property type="match status" value="1"/>
</dbReference>
<evidence type="ECO:0000313" key="6">
    <source>
        <dbReference type="Proteomes" id="UP000292235"/>
    </source>
</evidence>
<gene>
    <name evidence="5" type="primary">yteT2</name>
    <name evidence="5" type="ORF">EKD16_16190</name>
</gene>
<dbReference type="InterPro" id="IPR051450">
    <property type="entry name" value="Gfo/Idh/MocA_Oxidoreductases"/>
</dbReference>
<dbReference type="InterPro" id="IPR000683">
    <property type="entry name" value="Gfo/Idh/MocA-like_OxRdtase_N"/>
</dbReference>
<dbReference type="Pfam" id="PF01408">
    <property type="entry name" value="GFO_IDH_MocA"/>
    <property type="match status" value="1"/>
</dbReference>
<dbReference type="GO" id="GO:0000166">
    <property type="term" value="F:nucleotide binding"/>
    <property type="evidence" value="ECO:0007669"/>
    <property type="project" value="InterPro"/>
</dbReference>
<feature type="domain" description="Gfo/Idh/MocA-like oxidoreductase N-terminal" evidence="3">
    <location>
        <begin position="27"/>
        <end position="154"/>
    </location>
</feature>
<proteinExistence type="inferred from homology"/>
<keyword evidence="6" id="KW-1185">Reference proteome</keyword>
<dbReference type="AlphaFoldDB" id="A0A4P6Q446"/>
<comment type="similarity">
    <text evidence="1">Belongs to the Gfo/Idh/MocA family.</text>
</comment>
<dbReference type="EC" id="1.-.-.-" evidence="5"/>
<evidence type="ECO:0000256" key="1">
    <source>
        <dbReference type="ARBA" id="ARBA00010928"/>
    </source>
</evidence>
<dbReference type="PANTHER" id="PTHR43377">
    <property type="entry name" value="BILIVERDIN REDUCTASE A"/>
    <property type="match status" value="1"/>
</dbReference>
<dbReference type="PANTHER" id="PTHR43377:SF2">
    <property type="entry name" value="BINDING ROSSMANN FOLD OXIDOREDUCTASE, PUTATIVE (AFU_ORTHOLOGUE AFUA_4G00560)-RELATED"/>
    <property type="match status" value="1"/>
</dbReference>
<sequence length="455" mass="50150">MESVYRRGVIEPTANAETSPSTSEPRRFAVVGTGSRARMYTEALVSTHNDAARLVALCDTNSTRMAAHNAIVQEHGHDPVPAYAAADFTAMLRKERVQEVVVCTVDRTHADYICAALEAGCDAVTEKPMTADIEGCRRIVETQRRTGGRVNVAFNYRFNPVHARLRELVASGSIGEIGSVHFEWLLDLRHGADYFRRWHRDKADSGGLLVHKSSHHFDLVNWWIDSAPTEVFAWGDLFFYGEHNGRRRGLAADYERAHGGRGAEDDPFALHMGDSEAMRRLYLDAEHEDGYRRDRNVFGAGITIEDDMSVLVRYASGAKLSYHLAAYSPWEGYRVAITGSEGRLELDVTESPYTPPGRTDRAPVRGMPAPKENTTARLTLRRHWREPEPVDVAVGEGGHGGGDMRMLDTLFGTDGVQPRPTHSDGTNALLTGLAANESIRTGRPVDVAALLDGGA</sequence>
<feature type="region of interest" description="Disordered" evidence="2">
    <location>
        <begin position="1"/>
        <end position="26"/>
    </location>
</feature>
<protein>
    <submittedName>
        <fullName evidence="5">Oxidoreductase YteT</fullName>
        <ecNumber evidence="5">1.-.-.-</ecNumber>
    </submittedName>
</protein>
<feature type="domain" description="Gfo/Idh/MocA-like oxidoreductase C-terminal" evidence="4">
    <location>
        <begin position="166"/>
        <end position="447"/>
    </location>
</feature>
<dbReference type="SUPFAM" id="SSF51735">
    <property type="entry name" value="NAD(P)-binding Rossmann-fold domains"/>
    <property type="match status" value="1"/>
</dbReference>
<name>A0A4P6Q446_9ACTN</name>
<evidence type="ECO:0000313" key="5">
    <source>
        <dbReference type="EMBL" id="QBI55010.1"/>
    </source>
</evidence>
<evidence type="ECO:0000256" key="2">
    <source>
        <dbReference type="SAM" id="MobiDB-lite"/>
    </source>
</evidence>
<accession>A0A4P6Q446</accession>
<dbReference type="EMBL" id="CP036455">
    <property type="protein sequence ID" value="QBI55010.1"/>
    <property type="molecule type" value="Genomic_DNA"/>
</dbReference>
<feature type="region of interest" description="Disordered" evidence="2">
    <location>
        <begin position="350"/>
        <end position="371"/>
    </location>
</feature>
<dbReference type="KEGG" id="strr:EKD16_16190"/>
<dbReference type="OrthoDB" id="103047at2"/>
<dbReference type="GO" id="GO:0016491">
    <property type="term" value="F:oxidoreductase activity"/>
    <property type="evidence" value="ECO:0007669"/>
    <property type="project" value="UniProtKB-KW"/>
</dbReference>
<organism evidence="5 6">
    <name type="scientific">Streptomonospora litoralis</name>
    <dbReference type="NCBI Taxonomy" id="2498135"/>
    <lineage>
        <taxon>Bacteria</taxon>
        <taxon>Bacillati</taxon>
        <taxon>Actinomycetota</taxon>
        <taxon>Actinomycetes</taxon>
        <taxon>Streptosporangiales</taxon>
        <taxon>Nocardiopsidaceae</taxon>
        <taxon>Streptomonospora</taxon>
    </lineage>
</organism>